<dbReference type="Proteomes" id="UP000031599">
    <property type="component" value="Unassembled WGS sequence"/>
</dbReference>
<protein>
    <submittedName>
        <fullName evidence="2">Uncharacterized protein</fullName>
    </submittedName>
</protein>
<dbReference type="AlphaFoldDB" id="A0A0C2CXS1"/>
<evidence type="ECO:0000313" key="3">
    <source>
        <dbReference type="Proteomes" id="UP000031599"/>
    </source>
</evidence>
<proteinExistence type="predicted"/>
<gene>
    <name evidence="2" type="ORF">DB30_05204</name>
</gene>
<name>A0A0C2CXS1_9BACT</name>
<comment type="caution">
    <text evidence="2">The sequence shown here is derived from an EMBL/GenBank/DDBJ whole genome shotgun (WGS) entry which is preliminary data.</text>
</comment>
<sequence length="51" mass="5198">MVSPRASDSSVHVSLSGPTVHELYEQAPTRGGHPGLGGADGDLQQISEVVA</sequence>
<dbReference type="EMBL" id="JMCC02000047">
    <property type="protein sequence ID" value="KIG15786.1"/>
    <property type="molecule type" value="Genomic_DNA"/>
</dbReference>
<evidence type="ECO:0000256" key="1">
    <source>
        <dbReference type="SAM" id="MobiDB-lite"/>
    </source>
</evidence>
<reference evidence="2 3" key="1">
    <citation type="submission" date="2014-12" db="EMBL/GenBank/DDBJ databases">
        <title>Genome assembly of Enhygromyxa salina DSM 15201.</title>
        <authorList>
            <person name="Sharma G."/>
            <person name="Subramanian S."/>
        </authorList>
    </citation>
    <scope>NUCLEOTIDE SEQUENCE [LARGE SCALE GENOMIC DNA]</scope>
    <source>
        <strain evidence="2 3">DSM 15201</strain>
    </source>
</reference>
<accession>A0A0C2CXS1</accession>
<feature type="region of interest" description="Disordered" evidence="1">
    <location>
        <begin position="1"/>
        <end position="51"/>
    </location>
</feature>
<organism evidence="2 3">
    <name type="scientific">Enhygromyxa salina</name>
    <dbReference type="NCBI Taxonomy" id="215803"/>
    <lineage>
        <taxon>Bacteria</taxon>
        <taxon>Pseudomonadati</taxon>
        <taxon>Myxococcota</taxon>
        <taxon>Polyangia</taxon>
        <taxon>Nannocystales</taxon>
        <taxon>Nannocystaceae</taxon>
        <taxon>Enhygromyxa</taxon>
    </lineage>
</organism>
<evidence type="ECO:0000313" key="2">
    <source>
        <dbReference type="EMBL" id="KIG15786.1"/>
    </source>
</evidence>
<feature type="compositionally biased region" description="Polar residues" evidence="1">
    <location>
        <begin position="1"/>
        <end position="17"/>
    </location>
</feature>